<dbReference type="NCBIfam" id="TIGR00836">
    <property type="entry name" value="amt"/>
    <property type="match status" value="1"/>
</dbReference>
<evidence type="ECO:0000256" key="7">
    <source>
        <dbReference type="ARBA" id="ARBA00023177"/>
    </source>
</evidence>
<dbReference type="InterPro" id="IPR001905">
    <property type="entry name" value="Ammonium_transpt"/>
</dbReference>
<feature type="signal peptide" evidence="9">
    <location>
        <begin position="1"/>
        <end position="30"/>
    </location>
</feature>
<evidence type="ECO:0000256" key="3">
    <source>
        <dbReference type="ARBA" id="ARBA00022448"/>
    </source>
</evidence>
<evidence type="ECO:0000256" key="6">
    <source>
        <dbReference type="ARBA" id="ARBA00023136"/>
    </source>
</evidence>
<comment type="subcellular location">
    <subcellularLocation>
        <location evidence="8">Cell membrane</location>
        <topology evidence="8">Multi-pass membrane protein</topology>
    </subcellularLocation>
    <subcellularLocation>
        <location evidence="1">Membrane</location>
        <topology evidence="1">Multi-pass membrane protein</topology>
    </subcellularLocation>
</comment>
<proteinExistence type="inferred from homology"/>
<dbReference type="RefSeq" id="WP_246254815.1">
    <property type="nucleotide sequence ID" value="NZ_WTPX01000029.1"/>
</dbReference>
<evidence type="ECO:0000256" key="4">
    <source>
        <dbReference type="ARBA" id="ARBA00022692"/>
    </source>
</evidence>
<dbReference type="EMBL" id="WTPX01000029">
    <property type="protein sequence ID" value="NNJ25239.1"/>
    <property type="molecule type" value="Genomic_DNA"/>
</dbReference>
<evidence type="ECO:0000256" key="9">
    <source>
        <dbReference type="SAM" id="SignalP"/>
    </source>
</evidence>
<evidence type="ECO:0000259" key="10">
    <source>
        <dbReference type="Pfam" id="PF00909"/>
    </source>
</evidence>
<feature type="transmembrane region" description="Helical" evidence="8">
    <location>
        <begin position="313"/>
        <end position="336"/>
    </location>
</feature>
<keyword evidence="12" id="KW-1185">Reference proteome</keyword>
<feature type="transmembrane region" description="Helical" evidence="8">
    <location>
        <begin position="82"/>
        <end position="106"/>
    </location>
</feature>
<evidence type="ECO:0000256" key="8">
    <source>
        <dbReference type="RuleBase" id="RU362002"/>
    </source>
</evidence>
<evidence type="ECO:0000256" key="5">
    <source>
        <dbReference type="ARBA" id="ARBA00022989"/>
    </source>
</evidence>
<feature type="domain" description="Ammonium transporter AmtB-like" evidence="10">
    <location>
        <begin position="83"/>
        <end position="481"/>
    </location>
</feature>
<dbReference type="PANTHER" id="PTHR11730">
    <property type="entry name" value="AMMONIUM TRANSPORTER"/>
    <property type="match status" value="1"/>
</dbReference>
<dbReference type="Proteomes" id="UP000609651">
    <property type="component" value="Unassembled WGS sequence"/>
</dbReference>
<evidence type="ECO:0000313" key="11">
    <source>
        <dbReference type="EMBL" id="NNJ25239.1"/>
    </source>
</evidence>
<dbReference type="PANTHER" id="PTHR11730:SF62">
    <property type="entry name" value="AMMONIUM TRANSPORTER SLL1017-RELATED"/>
    <property type="match status" value="1"/>
</dbReference>
<accession>A0ABX1VAX2</accession>
<feature type="transmembrane region" description="Helical" evidence="8">
    <location>
        <begin position="201"/>
        <end position="219"/>
    </location>
</feature>
<feature type="transmembrane region" description="Helical" evidence="8">
    <location>
        <begin position="429"/>
        <end position="451"/>
    </location>
</feature>
<evidence type="ECO:0000256" key="2">
    <source>
        <dbReference type="ARBA" id="ARBA00005887"/>
    </source>
</evidence>
<dbReference type="Gene3D" id="1.10.3430.10">
    <property type="entry name" value="Ammonium transporter AmtB like domains"/>
    <property type="match status" value="1"/>
</dbReference>
<dbReference type="Pfam" id="PF00909">
    <property type="entry name" value="Ammonium_transp"/>
    <property type="match status" value="1"/>
</dbReference>
<feature type="transmembrane region" description="Helical" evidence="8">
    <location>
        <begin position="397"/>
        <end position="417"/>
    </location>
</feature>
<sequence>MTSLSTTRPGAWLPLLFAALLCTAPSSAYAQDDGMAEADPTLEIVEEDLAAPEDPVTEEPAPPIVATAADVDAQVGYTIDNLFLFFCAVLVLFMQAGFAMVVAGFCPSKHTVNILFKNALDLGVGVLLFYLIGFNLMYPGDEGLIADGYVGKIAVGMDATTAPGAGTLNPQIDFLFQVAFAATAATIVAGAVAGRMKFGAYLVYSAILTGLVYPISGYWKWGGGFLEQAGFYDFAGCGVVHMVGGFAGLAGALVLGPRLGRYTPDGKPIAAPGHSLPLATLGTFILLIGWFGFNPGSQLAIYGSENTDAVSIIAVNTLLAASAGAVVATFVSWGMFGKPDLSMGLNGMLGGLVGITANCDGVTNSSALIIGAVAGALVVAAIIAMDKLKIDDPVGAFPVHGVCGMWGLLAIPIFATYGLNDAGEQYGTWGAQITGLICYAIWAFATMYVLFFGLKMIGFLRVSAEDEERGLDISEHGMTAYST</sequence>
<feature type="chain" id="PRO_5045264299" description="Ammonium transporter" evidence="9">
    <location>
        <begin position="31"/>
        <end position="483"/>
    </location>
</feature>
<dbReference type="InterPro" id="IPR018047">
    <property type="entry name" value="Ammonium_transpt_CS"/>
</dbReference>
<reference evidence="11 12" key="1">
    <citation type="journal article" date="2020" name="Syst. Appl. Microbiol.">
        <title>Alienimonas chondri sp. nov., a novel planctomycete isolated from the biofilm of the red alga Chondrus crispus.</title>
        <authorList>
            <person name="Vitorino I."/>
            <person name="Albuquerque L."/>
            <person name="Wiegand S."/>
            <person name="Kallscheuer N."/>
            <person name="da Costa M.S."/>
            <person name="Lobo-da-Cunha A."/>
            <person name="Jogler C."/>
            <person name="Lage O.M."/>
        </authorList>
    </citation>
    <scope>NUCLEOTIDE SEQUENCE [LARGE SCALE GENOMIC DNA]</scope>
    <source>
        <strain evidence="11 12">LzC2</strain>
    </source>
</reference>
<dbReference type="InterPro" id="IPR024041">
    <property type="entry name" value="NH4_transpt_AmtB-like_dom"/>
</dbReference>
<comment type="caution">
    <text evidence="11">The sequence shown here is derived from an EMBL/GenBank/DDBJ whole genome shotgun (WGS) entry which is preliminary data.</text>
</comment>
<feature type="transmembrane region" description="Helical" evidence="8">
    <location>
        <begin position="343"/>
        <end position="359"/>
    </location>
</feature>
<feature type="transmembrane region" description="Helical" evidence="8">
    <location>
        <begin position="174"/>
        <end position="194"/>
    </location>
</feature>
<keyword evidence="6 8" id="KW-0472">Membrane</keyword>
<feature type="transmembrane region" description="Helical" evidence="8">
    <location>
        <begin position="118"/>
        <end position="138"/>
    </location>
</feature>
<keyword evidence="7 8" id="KW-0924">Ammonia transport</keyword>
<evidence type="ECO:0000313" key="12">
    <source>
        <dbReference type="Proteomes" id="UP000609651"/>
    </source>
</evidence>
<gene>
    <name evidence="11" type="primary">amtB</name>
    <name evidence="11" type="ORF">LzC2_13070</name>
</gene>
<evidence type="ECO:0000256" key="1">
    <source>
        <dbReference type="ARBA" id="ARBA00004141"/>
    </source>
</evidence>
<keyword evidence="9" id="KW-0732">Signal</keyword>
<keyword evidence="5 8" id="KW-1133">Transmembrane helix</keyword>
<feature type="transmembrane region" description="Helical" evidence="8">
    <location>
        <begin position="276"/>
        <end position="293"/>
    </location>
</feature>
<feature type="transmembrane region" description="Helical" evidence="8">
    <location>
        <begin position="231"/>
        <end position="255"/>
    </location>
</feature>
<keyword evidence="3 8" id="KW-0813">Transport</keyword>
<dbReference type="PROSITE" id="PS01219">
    <property type="entry name" value="AMMONIUM_TRANSP"/>
    <property type="match status" value="1"/>
</dbReference>
<name>A0ABX1VAX2_9PLAN</name>
<organism evidence="11 12">
    <name type="scientific">Alienimonas chondri</name>
    <dbReference type="NCBI Taxonomy" id="2681879"/>
    <lineage>
        <taxon>Bacteria</taxon>
        <taxon>Pseudomonadati</taxon>
        <taxon>Planctomycetota</taxon>
        <taxon>Planctomycetia</taxon>
        <taxon>Planctomycetales</taxon>
        <taxon>Planctomycetaceae</taxon>
        <taxon>Alienimonas</taxon>
    </lineage>
</organism>
<dbReference type="SUPFAM" id="SSF111352">
    <property type="entry name" value="Ammonium transporter"/>
    <property type="match status" value="1"/>
</dbReference>
<protein>
    <recommendedName>
        <fullName evidence="8">Ammonium transporter</fullName>
    </recommendedName>
</protein>
<keyword evidence="4 8" id="KW-0812">Transmembrane</keyword>
<feature type="transmembrane region" description="Helical" evidence="8">
    <location>
        <begin position="365"/>
        <end position="385"/>
    </location>
</feature>
<comment type="similarity">
    <text evidence="2 8">Belongs to the ammonia transporter channel (TC 1.A.11.2) family.</text>
</comment>
<dbReference type="InterPro" id="IPR029020">
    <property type="entry name" value="Ammonium/urea_transptr"/>
</dbReference>